<dbReference type="HAMAP" id="MF_00165">
    <property type="entry name" value="Thymidylate_kinase"/>
    <property type="match status" value="1"/>
</dbReference>
<evidence type="ECO:0000256" key="9">
    <source>
        <dbReference type="ARBA" id="ARBA00029962"/>
    </source>
</evidence>
<dbReference type="GO" id="GO:0006235">
    <property type="term" value="P:dTTP biosynthetic process"/>
    <property type="evidence" value="ECO:0007669"/>
    <property type="project" value="UniProtKB-UniRule"/>
</dbReference>
<comment type="catalytic activity">
    <reaction evidence="10 12">
        <text>dTMP + ATP = dTDP + ADP</text>
        <dbReference type="Rhea" id="RHEA:13517"/>
        <dbReference type="ChEBI" id="CHEBI:30616"/>
        <dbReference type="ChEBI" id="CHEBI:58369"/>
        <dbReference type="ChEBI" id="CHEBI:63528"/>
        <dbReference type="ChEBI" id="CHEBI:456216"/>
        <dbReference type="EC" id="2.7.4.9"/>
    </reaction>
</comment>
<feature type="domain" description="Thymidylate kinase-like" evidence="13">
    <location>
        <begin position="15"/>
        <end position="200"/>
    </location>
</feature>
<dbReference type="InterPro" id="IPR027417">
    <property type="entry name" value="P-loop_NTPase"/>
</dbReference>
<dbReference type="GO" id="GO:0006227">
    <property type="term" value="P:dUDP biosynthetic process"/>
    <property type="evidence" value="ECO:0007669"/>
    <property type="project" value="TreeGrafter"/>
</dbReference>
<dbReference type="GO" id="GO:0004798">
    <property type="term" value="F:dTMP kinase activity"/>
    <property type="evidence" value="ECO:0007669"/>
    <property type="project" value="UniProtKB-UniRule"/>
</dbReference>
<dbReference type="InterPro" id="IPR018094">
    <property type="entry name" value="Thymidylate_kinase"/>
</dbReference>
<comment type="function">
    <text evidence="11 12">Phosphorylation of dTMP to form dTDP in both de novo and salvage pathways of dTTP synthesis.</text>
</comment>
<dbReference type="Pfam" id="PF02223">
    <property type="entry name" value="Thymidylate_kin"/>
    <property type="match status" value="1"/>
</dbReference>
<dbReference type="GO" id="GO:0005829">
    <property type="term" value="C:cytosol"/>
    <property type="evidence" value="ECO:0007669"/>
    <property type="project" value="TreeGrafter"/>
</dbReference>
<keyword evidence="4 12" id="KW-0808">Transferase</keyword>
<dbReference type="Proteomes" id="UP000702544">
    <property type="component" value="Unassembled WGS sequence"/>
</dbReference>
<dbReference type="PANTHER" id="PTHR10344:SF4">
    <property type="entry name" value="UMP-CMP KINASE 2, MITOCHONDRIAL"/>
    <property type="match status" value="1"/>
</dbReference>
<evidence type="ECO:0000256" key="5">
    <source>
        <dbReference type="ARBA" id="ARBA00022727"/>
    </source>
</evidence>
<evidence type="ECO:0000256" key="8">
    <source>
        <dbReference type="ARBA" id="ARBA00022840"/>
    </source>
</evidence>
<evidence type="ECO:0000259" key="13">
    <source>
        <dbReference type="Pfam" id="PF02223"/>
    </source>
</evidence>
<reference evidence="14 15" key="1">
    <citation type="submission" date="2020-01" db="EMBL/GenBank/DDBJ databases">
        <title>Genomes assembled from Gulf of Kutch pelagic sediment metagenomes.</title>
        <authorList>
            <person name="Chandrashekar M."/>
            <person name="Mahajan M.S."/>
            <person name="Dave K.J."/>
            <person name="Vatsa P."/>
            <person name="Nathani N.M."/>
        </authorList>
    </citation>
    <scope>NUCLEOTIDE SEQUENCE [LARGE SCALE GENOMIC DNA]</scope>
    <source>
        <strain evidence="14">KS3-K002</strain>
    </source>
</reference>
<dbReference type="NCBIfam" id="TIGR00041">
    <property type="entry name" value="DTMP_kinase"/>
    <property type="match status" value="1"/>
</dbReference>
<feature type="binding site" evidence="12">
    <location>
        <begin position="17"/>
        <end position="24"/>
    </location>
    <ligand>
        <name>ATP</name>
        <dbReference type="ChEBI" id="CHEBI:30616"/>
    </ligand>
</feature>
<dbReference type="PANTHER" id="PTHR10344">
    <property type="entry name" value="THYMIDYLATE KINASE"/>
    <property type="match status" value="1"/>
</dbReference>
<evidence type="ECO:0000313" key="14">
    <source>
        <dbReference type="EMBL" id="NIR73942.1"/>
    </source>
</evidence>
<keyword evidence="5 12" id="KW-0545">Nucleotide biosynthesis</keyword>
<comment type="similarity">
    <text evidence="1 12">Belongs to the thymidylate kinase family.</text>
</comment>
<keyword evidence="6 12" id="KW-0547">Nucleotide-binding</keyword>
<evidence type="ECO:0000256" key="3">
    <source>
        <dbReference type="ARBA" id="ARBA00017144"/>
    </source>
</evidence>
<dbReference type="AlphaFoldDB" id="A0AAE4Z7L4"/>
<gene>
    <name evidence="12 14" type="primary">tmk</name>
    <name evidence="14" type="ORF">GWO12_02320</name>
</gene>
<evidence type="ECO:0000256" key="6">
    <source>
        <dbReference type="ARBA" id="ARBA00022741"/>
    </source>
</evidence>
<dbReference type="CDD" id="cd01672">
    <property type="entry name" value="TMPK"/>
    <property type="match status" value="1"/>
</dbReference>
<evidence type="ECO:0000256" key="4">
    <source>
        <dbReference type="ARBA" id="ARBA00022679"/>
    </source>
</evidence>
<evidence type="ECO:0000256" key="12">
    <source>
        <dbReference type="HAMAP-Rule" id="MF_00165"/>
    </source>
</evidence>
<organism evidence="14 15">
    <name type="scientific">Candidatus Kutchimonas denitrificans</name>
    <dbReference type="NCBI Taxonomy" id="3056748"/>
    <lineage>
        <taxon>Bacteria</taxon>
        <taxon>Pseudomonadati</taxon>
        <taxon>Gemmatimonadota</taxon>
        <taxon>Gemmatimonadia</taxon>
        <taxon>Candidatus Palauibacterales</taxon>
        <taxon>Candidatus Palauibacteraceae</taxon>
        <taxon>Candidatus Kutchimonas</taxon>
    </lineage>
</organism>
<evidence type="ECO:0000256" key="2">
    <source>
        <dbReference type="ARBA" id="ARBA00012980"/>
    </source>
</evidence>
<evidence type="ECO:0000256" key="11">
    <source>
        <dbReference type="ARBA" id="ARBA00057735"/>
    </source>
</evidence>
<keyword evidence="7 12" id="KW-0418">Kinase</keyword>
<proteinExistence type="inferred from homology"/>
<evidence type="ECO:0000313" key="15">
    <source>
        <dbReference type="Proteomes" id="UP000702544"/>
    </source>
</evidence>
<dbReference type="FunFam" id="3.40.50.300:FF:000225">
    <property type="entry name" value="Thymidylate kinase"/>
    <property type="match status" value="1"/>
</dbReference>
<keyword evidence="8 12" id="KW-0067">ATP-binding</keyword>
<dbReference type="SUPFAM" id="SSF52540">
    <property type="entry name" value="P-loop containing nucleoside triphosphate hydrolases"/>
    <property type="match status" value="1"/>
</dbReference>
<accession>A0AAE4Z7L4</accession>
<dbReference type="GO" id="GO:0006233">
    <property type="term" value="P:dTDP biosynthetic process"/>
    <property type="evidence" value="ECO:0007669"/>
    <property type="project" value="InterPro"/>
</dbReference>
<dbReference type="InterPro" id="IPR039430">
    <property type="entry name" value="Thymidylate_kin-like_dom"/>
</dbReference>
<dbReference type="Gene3D" id="3.40.50.300">
    <property type="entry name" value="P-loop containing nucleotide triphosphate hydrolases"/>
    <property type="match status" value="1"/>
</dbReference>
<dbReference type="EMBL" id="JAACAK010000017">
    <property type="protein sequence ID" value="NIR73942.1"/>
    <property type="molecule type" value="Genomic_DNA"/>
</dbReference>
<dbReference type="GO" id="GO:0005524">
    <property type="term" value="F:ATP binding"/>
    <property type="evidence" value="ECO:0007669"/>
    <property type="project" value="UniProtKB-UniRule"/>
</dbReference>
<evidence type="ECO:0000256" key="1">
    <source>
        <dbReference type="ARBA" id="ARBA00009776"/>
    </source>
</evidence>
<protein>
    <recommendedName>
        <fullName evidence="3 12">Thymidylate kinase</fullName>
        <ecNumber evidence="2 12">2.7.4.9</ecNumber>
    </recommendedName>
    <alternativeName>
        <fullName evidence="9 12">dTMP kinase</fullName>
    </alternativeName>
</protein>
<name>A0AAE4Z7L4_9BACT</name>
<dbReference type="EC" id="2.7.4.9" evidence="2 12"/>
<evidence type="ECO:0000256" key="10">
    <source>
        <dbReference type="ARBA" id="ARBA00048743"/>
    </source>
</evidence>
<comment type="caution">
    <text evidence="14">The sequence shown here is derived from an EMBL/GenBank/DDBJ whole genome shotgun (WGS) entry which is preliminary data.</text>
</comment>
<evidence type="ECO:0000256" key="7">
    <source>
        <dbReference type="ARBA" id="ARBA00022777"/>
    </source>
</evidence>
<sequence>MSHDDRSARPLFIVFEGIEGSGKSTQIRLVAEALRRCGVEPVVTREPGGTPAGEAIRAVVLDERLQLDEIAELMLMLAARSAFVRQVVRPALEAGRVVLADRYQLSTFAYQGGGRGIELDRLRALNDLATGGVSPDLCVLLDVDVEVGHRRAGGPETRDRIEGEDLAFHRRVADAYRRLAANEPDVALVDGNGEIQRVRTAVWKALSSRFPETFPPRGC</sequence>